<dbReference type="HOGENOM" id="CLU_625792_0_0_1"/>
<evidence type="ECO:0000313" key="2">
    <source>
        <dbReference type="Proteomes" id="UP000054097"/>
    </source>
</evidence>
<accession>A0A0C3BQ38</accession>
<gene>
    <name evidence="1" type="ORF">M408DRAFT_5514</name>
</gene>
<keyword evidence="2" id="KW-1185">Reference proteome</keyword>
<sequence>MAPLALNFDIISLILDLLLRNHDGSIDRNSLAVASGIGQQWRNPAQSRLFETVEIHSKQTLNAFIRSTPTSSKRGRQLRAMVIHLSIFISGHSAVLGIAPSQSLTERDFLTLLPTLPNLYVLVVISVAPSISRAGQKALAALKSPRIRSLVVRYVGEPPDRQHQILFNFLTSLPPLERVMFIGKGTYLFPSSLPGRATVLPSPQLSLKGLRLDLRHSQPSLKGSDLAWLIGHSPTTLTILHLYDLILDPSMGPRILSIAPQLQSFHVSSSRRFDLRDLQVWVEHMENLKELVVRNDIRSANDCFRVITDLPSVMKALPGTMQHLGLSVDSQSALEAVKAEVKEWSTRCGAILDVLTLVVTSTKPLDQWIHTTNIAHVRLFHHTDKDVIFSFLTPLLPTERFPRYVQATLRGKLALGEEGEERRRSFSPVGLFQQLLKG</sequence>
<dbReference type="Proteomes" id="UP000054097">
    <property type="component" value="Unassembled WGS sequence"/>
</dbReference>
<name>A0A0C3BQ38_SERVB</name>
<protein>
    <recommendedName>
        <fullName evidence="3">F-box domain-containing protein</fullName>
    </recommendedName>
</protein>
<evidence type="ECO:0008006" key="3">
    <source>
        <dbReference type="Google" id="ProtNLM"/>
    </source>
</evidence>
<dbReference type="SUPFAM" id="SSF52047">
    <property type="entry name" value="RNI-like"/>
    <property type="match status" value="1"/>
</dbReference>
<dbReference type="EMBL" id="KN824277">
    <property type="protein sequence ID" value="KIM34194.1"/>
    <property type="molecule type" value="Genomic_DNA"/>
</dbReference>
<reference evidence="2" key="2">
    <citation type="submission" date="2015-01" db="EMBL/GenBank/DDBJ databases">
        <title>Evolutionary Origins and Diversification of the Mycorrhizal Mutualists.</title>
        <authorList>
            <consortium name="DOE Joint Genome Institute"/>
            <consortium name="Mycorrhizal Genomics Consortium"/>
            <person name="Kohler A."/>
            <person name="Kuo A."/>
            <person name="Nagy L.G."/>
            <person name="Floudas D."/>
            <person name="Copeland A."/>
            <person name="Barry K.W."/>
            <person name="Cichocki N."/>
            <person name="Veneault-Fourrey C."/>
            <person name="LaButti K."/>
            <person name="Lindquist E.A."/>
            <person name="Lipzen A."/>
            <person name="Lundell T."/>
            <person name="Morin E."/>
            <person name="Murat C."/>
            <person name="Riley R."/>
            <person name="Ohm R."/>
            <person name="Sun H."/>
            <person name="Tunlid A."/>
            <person name="Henrissat B."/>
            <person name="Grigoriev I.V."/>
            <person name="Hibbett D.S."/>
            <person name="Martin F."/>
        </authorList>
    </citation>
    <scope>NUCLEOTIDE SEQUENCE [LARGE SCALE GENOMIC DNA]</scope>
    <source>
        <strain evidence="2">MAFF 305830</strain>
    </source>
</reference>
<proteinExistence type="predicted"/>
<dbReference type="OrthoDB" id="3176171at2759"/>
<organism evidence="1 2">
    <name type="scientific">Serendipita vermifera MAFF 305830</name>
    <dbReference type="NCBI Taxonomy" id="933852"/>
    <lineage>
        <taxon>Eukaryota</taxon>
        <taxon>Fungi</taxon>
        <taxon>Dikarya</taxon>
        <taxon>Basidiomycota</taxon>
        <taxon>Agaricomycotina</taxon>
        <taxon>Agaricomycetes</taxon>
        <taxon>Sebacinales</taxon>
        <taxon>Serendipitaceae</taxon>
        <taxon>Serendipita</taxon>
    </lineage>
</organism>
<dbReference type="AlphaFoldDB" id="A0A0C3BQ38"/>
<evidence type="ECO:0000313" key="1">
    <source>
        <dbReference type="EMBL" id="KIM34194.1"/>
    </source>
</evidence>
<reference evidence="1 2" key="1">
    <citation type="submission" date="2014-04" db="EMBL/GenBank/DDBJ databases">
        <authorList>
            <consortium name="DOE Joint Genome Institute"/>
            <person name="Kuo A."/>
            <person name="Zuccaro A."/>
            <person name="Kohler A."/>
            <person name="Nagy L.G."/>
            <person name="Floudas D."/>
            <person name="Copeland A."/>
            <person name="Barry K.W."/>
            <person name="Cichocki N."/>
            <person name="Veneault-Fourrey C."/>
            <person name="LaButti K."/>
            <person name="Lindquist E.A."/>
            <person name="Lipzen A."/>
            <person name="Lundell T."/>
            <person name="Morin E."/>
            <person name="Murat C."/>
            <person name="Sun H."/>
            <person name="Tunlid A."/>
            <person name="Henrissat B."/>
            <person name="Grigoriev I.V."/>
            <person name="Hibbett D.S."/>
            <person name="Martin F."/>
            <person name="Nordberg H.P."/>
            <person name="Cantor M.N."/>
            <person name="Hua S.X."/>
        </authorList>
    </citation>
    <scope>NUCLEOTIDE SEQUENCE [LARGE SCALE GENOMIC DNA]</scope>
    <source>
        <strain evidence="1 2">MAFF 305830</strain>
    </source>
</reference>